<gene>
    <name evidence="2" type="ORF">BIY22_12905</name>
</gene>
<sequence length="119" mass="13544">MYSIIFFSFLYACFNVSGAAIIKKKLLVSNVSSIPDFLHFFFDVKIIFGMACIFISMYFSIRALAIEQFSMVIPILTGVNFLVTLFVGYIFFKDELTLIGYVGVMFIIIGIYFLGVSYK</sequence>
<reference evidence="2 3" key="1">
    <citation type="submission" date="2016-09" db="EMBL/GenBank/DDBJ databases">
        <title>Genomic Taxonomy of the Vibrionaceae.</title>
        <authorList>
            <person name="Gonzalez-Castillo A."/>
            <person name="Gomez-Gil B."/>
            <person name="Enciso-Ibarra K."/>
        </authorList>
    </citation>
    <scope>NUCLEOTIDE SEQUENCE [LARGE SCALE GENOMIC DNA]</scope>
    <source>
        <strain evidence="2 3">CAIM 703</strain>
    </source>
</reference>
<evidence type="ECO:0000313" key="3">
    <source>
        <dbReference type="Proteomes" id="UP000186313"/>
    </source>
</evidence>
<dbReference type="SUPFAM" id="SSF103481">
    <property type="entry name" value="Multidrug resistance efflux transporter EmrE"/>
    <property type="match status" value="1"/>
</dbReference>
<dbReference type="Gene3D" id="1.10.3730.20">
    <property type="match status" value="1"/>
</dbReference>
<dbReference type="RefSeq" id="WP_075710643.1">
    <property type="nucleotide sequence ID" value="NZ_MJMJ01000044.1"/>
</dbReference>
<evidence type="ECO:0000256" key="1">
    <source>
        <dbReference type="SAM" id="Phobius"/>
    </source>
</evidence>
<dbReference type="EMBL" id="MJMJ01000044">
    <property type="protein sequence ID" value="OLQ86143.1"/>
    <property type="molecule type" value="Genomic_DNA"/>
</dbReference>
<organism evidence="2 3">
    <name type="scientific">Vibrio panuliri</name>
    <dbReference type="NCBI Taxonomy" id="1381081"/>
    <lineage>
        <taxon>Bacteria</taxon>
        <taxon>Pseudomonadati</taxon>
        <taxon>Pseudomonadota</taxon>
        <taxon>Gammaproteobacteria</taxon>
        <taxon>Vibrionales</taxon>
        <taxon>Vibrionaceae</taxon>
        <taxon>Vibrio</taxon>
    </lineage>
</organism>
<dbReference type="Proteomes" id="UP000186313">
    <property type="component" value="Unassembled WGS sequence"/>
</dbReference>
<accession>A0A1Q9HAI7</accession>
<dbReference type="AlphaFoldDB" id="A0A1Q9HAI7"/>
<name>A0A1Q9HAI7_9VIBR</name>
<proteinExistence type="predicted"/>
<dbReference type="OrthoDB" id="853149at2"/>
<protein>
    <recommendedName>
        <fullName evidence="4">EamA domain-containing protein</fullName>
    </recommendedName>
</protein>
<feature type="transmembrane region" description="Helical" evidence="1">
    <location>
        <begin position="38"/>
        <end position="59"/>
    </location>
</feature>
<keyword evidence="1" id="KW-1133">Transmembrane helix</keyword>
<dbReference type="STRING" id="1381081.BIY22_12905"/>
<evidence type="ECO:0008006" key="4">
    <source>
        <dbReference type="Google" id="ProtNLM"/>
    </source>
</evidence>
<keyword evidence="1" id="KW-0472">Membrane</keyword>
<comment type="caution">
    <text evidence="2">The sequence shown here is derived from an EMBL/GenBank/DDBJ whole genome shotgun (WGS) entry which is preliminary data.</text>
</comment>
<keyword evidence="1" id="KW-0812">Transmembrane</keyword>
<evidence type="ECO:0000313" key="2">
    <source>
        <dbReference type="EMBL" id="OLQ86143.1"/>
    </source>
</evidence>
<dbReference type="InterPro" id="IPR037185">
    <property type="entry name" value="EmrE-like"/>
</dbReference>
<feature type="transmembrane region" description="Helical" evidence="1">
    <location>
        <begin position="71"/>
        <end position="92"/>
    </location>
</feature>
<feature type="transmembrane region" description="Helical" evidence="1">
    <location>
        <begin position="98"/>
        <end position="118"/>
    </location>
</feature>